<dbReference type="AlphaFoldDB" id="A0A2H3BJ99"/>
<evidence type="ECO:0000259" key="4">
    <source>
        <dbReference type="PROSITE" id="PS50158"/>
    </source>
</evidence>
<feature type="compositionally biased region" description="Polar residues" evidence="3">
    <location>
        <begin position="219"/>
        <end position="238"/>
    </location>
</feature>
<feature type="compositionally biased region" description="Acidic residues" evidence="3">
    <location>
        <begin position="343"/>
        <end position="354"/>
    </location>
</feature>
<dbReference type="STRING" id="1076256.A0A2H3BJ99"/>
<dbReference type="GO" id="GO:0003676">
    <property type="term" value="F:nucleic acid binding"/>
    <property type="evidence" value="ECO:0007669"/>
    <property type="project" value="InterPro"/>
</dbReference>
<feature type="region of interest" description="Disordered" evidence="3">
    <location>
        <begin position="178"/>
        <end position="251"/>
    </location>
</feature>
<dbReference type="Gene3D" id="4.10.60.10">
    <property type="entry name" value="Zinc finger, CCHC-type"/>
    <property type="match status" value="1"/>
</dbReference>
<dbReference type="PROSITE" id="PS50158">
    <property type="entry name" value="ZF_CCHC"/>
    <property type="match status" value="1"/>
</dbReference>
<proteinExistence type="predicted"/>
<feature type="region of interest" description="Disordered" evidence="3">
    <location>
        <begin position="140"/>
        <end position="162"/>
    </location>
</feature>
<dbReference type="GO" id="GO:0006397">
    <property type="term" value="P:mRNA processing"/>
    <property type="evidence" value="ECO:0007669"/>
    <property type="project" value="UniProtKB-KW"/>
</dbReference>
<feature type="compositionally biased region" description="Basic and acidic residues" evidence="3">
    <location>
        <begin position="649"/>
        <end position="662"/>
    </location>
</feature>
<name>A0A2H3BJ99_9AGAR</name>
<dbReference type="InterPro" id="IPR001878">
    <property type="entry name" value="Znf_CCHC"/>
</dbReference>
<keyword evidence="1" id="KW-0507">mRNA processing</keyword>
<feature type="compositionally biased region" description="Polar residues" evidence="3">
    <location>
        <begin position="323"/>
        <end position="335"/>
    </location>
</feature>
<feature type="region of interest" description="Disordered" evidence="3">
    <location>
        <begin position="323"/>
        <end position="419"/>
    </location>
</feature>
<evidence type="ECO:0000256" key="2">
    <source>
        <dbReference type="PROSITE-ProRule" id="PRU00047"/>
    </source>
</evidence>
<keyword evidence="2" id="KW-0862">Zinc</keyword>
<gene>
    <name evidence="5" type="ORF">ARMSODRAFT_978890</name>
</gene>
<feature type="compositionally biased region" description="Basic and acidic residues" evidence="3">
    <location>
        <begin position="382"/>
        <end position="391"/>
    </location>
</feature>
<keyword evidence="6" id="KW-1185">Reference proteome</keyword>
<protein>
    <recommendedName>
        <fullName evidence="4">CCHC-type domain-containing protein</fullName>
    </recommendedName>
</protein>
<dbReference type="Proteomes" id="UP000218334">
    <property type="component" value="Unassembled WGS sequence"/>
</dbReference>
<dbReference type="SUPFAM" id="SSF57756">
    <property type="entry name" value="Retrovirus zinc finger-like domains"/>
    <property type="match status" value="1"/>
</dbReference>
<sequence>MSQQPMEHPGQPTPSLHSSHPSLQDYPPLPMSKTSDKKEDTSSMKSMKRSLRSRIPFFRKGSKSLLPQAPPSPVLNFPSENPESLLSSVQTLRLMTTTATDPTPPPSQNILSGKTITESSSPLHEPAPMYDELIQQVAKLRQEKSSRNSQRETTRLSAPMPVTELLLTSTAAQLAQDWRAKPTPSIGRDSKVASLRPMPSARLTQKSSKSTRSNLSRSGWSDTDSIAPTRSSKDSLGSLSIRGWSNEPVPELTNMTSQEREARFMNIWHSRQAAILTEVTWMHSEEGQAWRLADPAEQEDILSYSADVQAITIFNERYPRQVQAGSGSNDARGSNQPPPDNPMLDDQDDSDIEIEEPKPTGSGKAKGKKLDAPWQPGTGFFKGDRPPDHYSDPVARNPERWSLPRAPNKFDPESDPPNPIGTMGEDTPWVGCKPDLIRKPLPFTGEPDDIDRFIMDCQMYFQVHSAYMWLNPYRVAFTSSYFEGRAKDWWTLQLAELYSTSWGKYRFPTWSTSLRQGVPTSYTTMIANIGVGIPVRYDQWREQIETMNEERQRKEAIDAVGGMYQPRPPQSKNTQSSRMPKPSATTTPTKKTATGTVYGGQGQPMDIDAIKSGDCFCCGKKGHISKNCPLQSWNKGKKQEVRASTTESTDSKIEEVKDAAGK</sequence>
<feature type="region of interest" description="Disordered" evidence="3">
    <location>
        <begin position="559"/>
        <end position="602"/>
    </location>
</feature>
<organism evidence="5 6">
    <name type="scientific">Armillaria solidipes</name>
    <dbReference type="NCBI Taxonomy" id="1076256"/>
    <lineage>
        <taxon>Eukaryota</taxon>
        <taxon>Fungi</taxon>
        <taxon>Dikarya</taxon>
        <taxon>Basidiomycota</taxon>
        <taxon>Agaricomycotina</taxon>
        <taxon>Agaricomycetes</taxon>
        <taxon>Agaricomycetidae</taxon>
        <taxon>Agaricales</taxon>
        <taxon>Marasmiineae</taxon>
        <taxon>Physalacriaceae</taxon>
        <taxon>Armillaria</taxon>
    </lineage>
</organism>
<feature type="compositionally biased region" description="Low complexity" evidence="3">
    <location>
        <begin position="580"/>
        <end position="596"/>
    </location>
</feature>
<evidence type="ECO:0000256" key="1">
    <source>
        <dbReference type="ARBA" id="ARBA00022664"/>
    </source>
</evidence>
<evidence type="ECO:0000256" key="3">
    <source>
        <dbReference type="SAM" id="MobiDB-lite"/>
    </source>
</evidence>
<feature type="compositionally biased region" description="Low complexity" evidence="3">
    <location>
        <begin position="206"/>
        <end position="218"/>
    </location>
</feature>
<accession>A0A2H3BJ99</accession>
<feature type="compositionally biased region" description="Low complexity" evidence="3">
    <location>
        <begin position="14"/>
        <end position="23"/>
    </location>
</feature>
<feature type="region of interest" description="Disordered" evidence="3">
    <location>
        <begin position="1"/>
        <end position="82"/>
    </location>
</feature>
<evidence type="ECO:0000313" key="6">
    <source>
        <dbReference type="Proteomes" id="UP000218334"/>
    </source>
</evidence>
<keyword evidence="2" id="KW-0479">Metal-binding</keyword>
<feature type="region of interest" description="Disordered" evidence="3">
    <location>
        <begin position="634"/>
        <end position="662"/>
    </location>
</feature>
<reference evidence="6" key="1">
    <citation type="journal article" date="2017" name="Nat. Ecol. Evol.">
        <title>Genome expansion and lineage-specific genetic innovations in the forest pathogenic fungi Armillaria.</title>
        <authorList>
            <person name="Sipos G."/>
            <person name="Prasanna A.N."/>
            <person name="Walter M.C."/>
            <person name="O'Connor E."/>
            <person name="Balint B."/>
            <person name="Krizsan K."/>
            <person name="Kiss B."/>
            <person name="Hess J."/>
            <person name="Varga T."/>
            <person name="Slot J."/>
            <person name="Riley R."/>
            <person name="Boka B."/>
            <person name="Rigling D."/>
            <person name="Barry K."/>
            <person name="Lee J."/>
            <person name="Mihaltcheva S."/>
            <person name="LaButti K."/>
            <person name="Lipzen A."/>
            <person name="Waldron R."/>
            <person name="Moloney N.M."/>
            <person name="Sperisen C."/>
            <person name="Kredics L."/>
            <person name="Vagvoelgyi C."/>
            <person name="Patrignani A."/>
            <person name="Fitzpatrick D."/>
            <person name="Nagy I."/>
            <person name="Doyle S."/>
            <person name="Anderson J.B."/>
            <person name="Grigoriev I.V."/>
            <person name="Gueldener U."/>
            <person name="Muensterkoetter M."/>
            <person name="Nagy L.G."/>
        </authorList>
    </citation>
    <scope>NUCLEOTIDE SEQUENCE [LARGE SCALE GENOMIC DNA]</scope>
    <source>
        <strain evidence="6">28-4</strain>
    </source>
</reference>
<dbReference type="GO" id="GO:0008270">
    <property type="term" value="F:zinc ion binding"/>
    <property type="evidence" value="ECO:0007669"/>
    <property type="project" value="UniProtKB-KW"/>
</dbReference>
<evidence type="ECO:0000313" key="5">
    <source>
        <dbReference type="EMBL" id="PBK64637.1"/>
    </source>
</evidence>
<dbReference type="InterPro" id="IPR036875">
    <property type="entry name" value="Znf_CCHC_sf"/>
</dbReference>
<keyword evidence="2" id="KW-0863">Zinc-finger</keyword>
<feature type="domain" description="CCHC-type" evidence="4">
    <location>
        <begin position="615"/>
        <end position="629"/>
    </location>
</feature>
<feature type="compositionally biased region" description="Basic and acidic residues" evidence="3">
    <location>
        <begin position="140"/>
        <end position="154"/>
    </location>
</feature>
<dbReference type="EMBL" id="KZ293450">
    <property type="protein sequence ID" value="PBK64637.1"/>
    <property type="molecule type" value="Genomic_DNA"/>
</dbReference>